<dbReference type="RefSeq" id="WP_208428568.1">
    <property type="nucleotide sequence ID" value="NZ_JAEPRJ010000001.1"/>
</dbReference>
<dbReference type="EMBL" id="JAEPRJ010000001">
    <property type="protein sequence ID" value="MBK5897060.1"/>
    <property type="molecule type" value="Genomic_DNA"/>
</dbReference>
<evidence type="ECO:0000256" key="1">
    <source>
        <dbReference type="SAM" id="Coils"/>
    </source>
</evidence>
<organism evidence="2 3">
    <name type="scientific">Catonella massiliensis</name>
    <dbReference type="NCBI Taxonomy" id="2799636"/>
    <lineage>
        <taxon>Bacteria</taxon>
        <taxon>Bacillati</taxon>
        <taxon>Bacillota</taxon>
        <taxon>Clostridia</taxon>
        <taxon>Lachnospirales</taxon>
        <taxon>Lachnospiraceae</taxon>
        <taxon>Catonella</taxon>
    </lineage>
</organism>
<feature type="coiled-coil region" evidence="1">
    <location>
        <begin position="157"/>
        <end position="198"/>
    </location>
</feature>
<keyword evidence="3" id="KW-1185">Reference proteome</keyword>
<dbReference type="Proteomes" id="UP000604730">
    <property type="component" value="Unassembled WGS sequence"/>
</dbReference>
<gene>
    <name evidence="2" type="ORF">JJN12_04570</name>
</gene>
<reference evidence="2 3" key="1">
    <citation type="submission" date="2021-01" db="EMBL/GenBank/DDBJ databases">
        <title>Isolation and description of Catonella massiliensis sp. nov., a novel Catonella species, isolated from a stable periodontitis subject.</title>
        <authorList>
            <person name="Antezack A."/>
            <person name="Boxberger M."/>
            <person name="La Scola B."/>
            <person name="Monnet-Corti V."/>
        </authorList>
    </citation>
    <scope>NUCLEOTIDE SEQUENCE [LARGE SCALE GENOMIC DNA]</scope>
    <source>
        <strain evidence="2 3">Marseille-Q4567</strain>
    </source>
</reference>
<dbReference type="Pfam" id="PF18960">
    <property type="entry name" value="DUF5702"/>
    <property type="match status" value="1"/>
</dbReference>
<proteinExistence type="predicted"/>
<keyword evidence="1" id="KW-0175">Coiled coil</keyword>
<accession>A0ABS1IZ16</accession>
<evidence type="ECO:0000313" key="3">
    <source>
        <dbReference type="Proteomes" id="UP000604730"/>
    </source>
</evidence>
<evidence type="ECO:0000313" key="2">
    <source>
        <dbReference type="EMBL" id="MBK5897060.1"/>
    </source>
</evidence>
<sequence length="543" mass="60499">MKVKGSITIFLSLALLFVTALIGSLLESARVTVAGEIALDNSYLAEQNILAEYQRELWNDYHIFFVDASLLNGEEGAVKLANSYMDKMMPGGKGDYLGTTASFTSLSFKENMTENNCYFFAKQAAAYMKYGAAAGVDKKLINNANLIKTAEDGTDTLRKGLKIKVEAEKKLIELEREKKKLEEKANDIKKGAENIKEIIGTEVHAQSKSGLLGVEEAKRSESSNQIHTKMVEKPKAMAKKIEVQKSEVQDDTPKYTEKEVADAKKKYKESQKNLDDATGDGSARGTLSFFISGDKKISKRKISSTAWGEVQTEKEEKTDLVEKGLLILYAKAHFKNFLSKVKEEDKKEALRYGLEYLIAGKESDEANLSSVANRIFGLRTIVWYGYFLTRKDKMAEAEAIAAAIASVLALPAAIEIIKYGIVMGWSMDEARKEVKSLLKGDDIPLLPGKSEGVKLKYQSFLDSFLVIASGKLPIRMVKLIEQNIKLRYYQGFRADSMYAGVNGEVSVKTMPRIFRLAFLDGIVQRKTDNWEAGLQLSQSLCRE</sequence>
<name>A0ABS1IZ16_9FIRM</name>
<comment type="caution">
    <text evidence="2">The sequence shown here is derived from an EMBL/GenBank/DDBJ whole genome shotgun (WGS) entry which is preliminary data.</text>
</comment>
<protein>
    <submittedName>
        <fullName evidence="2">Uncharacterized protein</fullName>
    </submittedName>
</protein>
<dbReference type="InterPro" id="IPR043756">
    <property type="entry name" value="DUF5702"/>
</dbReference>